<dbReference type="RefSeq" id="WP_126819063.1">
    <property type="nucleotide sequence ID" value="NZ_PIPS01000001.1"/>
</dbReference>
<evidence type="ECO:0000313" key="3">
    <source>
        <dbReference type="Proteomes" id="UP000286680"/>
    </source>
</evidence>
<keyword evidence="3" id="KW-1185">Reference proteome</keyword>
<feature type="signal peptide" evidence="1">
    <location>
        <begin position="1"/>
        <end position="19"/>
    </location>
</feature>
<dbReference type="Gene3D" id="1.10.390.10">
    <property type="entry name" value="Neutral Protease Domain 2"/>
    <property type="match status" value="1"/>
</dbReference>
<reference evidence="3" key="1">
    <citation type="journal article" date="2018" name="Front. Microbiol.">
        <title>Genome-Based Analysis Reveals the Taxonomy and Diversity of the Family Idiomarinaceae.</title>
        <authorList>
            <person name="Liu Y."/>
            <person name="Lai Q."/>
            <person name="Shao Z."/>
        </authorList>
    </citation>
    <scope>NUCLEOTIDE SEQUENCE [LARGE SCALE GENOMIC DNA]</scope>
    <source>
        <strain evidence="3">SN-14</strain>
    </source>
</reference>
<dbReference type="Proteomes" id="UP000286680">
    <property type="component" value="Unassembled WGS sequence"/>
</dbReference>
<feature type="chain" id="PRO_5041680889" description="Peptidase M1 membrane alanine aminopeptidase domain-containing protein" evidence="1">
    <location>
        <begin position="20"/>
        <end position="411"/>
    </location>
</feature>
<dbReference type="SUPFAM" id="SSF55486">
    <property type="entry name" value="Metalloproteases ('zincins'), catalytic domain"/>
    <property type="match status" value="1"/>
</dbReference>
<protein>
    <recommendedName>
        <fullName evidence="4">Peptidase M1 membrane alanine aminopeptidase domain-containing protein</fullName>
    </recommendedName>
</protein>
<dbReference type="EMBL" id="PIPS01000001">
    <property type="protein sequence ID" value="RUO44502.1"/>
    <property type="molecule type" value="Genomic_DNA"/>
</dbReference>
<gene>
    <name evidence="2" type="ORF">CWE23_00180</name>
</gene>
<evidence type="ECO:0000313" key="2">
    <source>
        <dbReference type="EMBL" id="RUO44502.1"/>
    </source>
</evidence>
<keyword evidence="1" id="KW-0732">Signal</keyword>
<name>A0AA94EFS1_9GAMM</name>
<proteinExistence type="predicted"/>
<comment type="caution">
    <text evidence="2">The sequence shown here is derived from an EMBL/GenBank/DDBJ whole genome shotgun (WGS) entry which is preliminary data.</text>
</comment>
<organism evidence="2 3">
    <name type="scientific">Idiomarina aquatica</name>
    <dbReference type="NCBI Taxonomy" id="1327752"/>
    <lineage>
        <taxon>Bacteria</taxon>
        <taxon>Pseudomonadati</taxon>
        <taxon>Pseudomonadota</taxon>
        <taxon>Gammaproteobacteria</taxon>
        <taxon>Alteromonadales</taxon>
        <taxon>Idiomarinaceae</taxon>
        <taxon>Idiomarina</taxon>
    </lineage>
</organism>
<evidence type="ECO:0000256" key="1">
    <source>
        <dbReference type="SAM" id="SignalP"/>
    </source>
</evidence>
<sequence>MKHRVSALAFCLFSGAAMASEPVEYQTKLAFSPDNSALTAVTTLEIPVEQITNGAVALFLNQNFSVKSVTGENISSFDIGQSNKVPVWNEVIIKFSEAGNSEPQFVSIEYAGSIDNEAQHGNFITANDLHLSIDSAWHPVFSDFSTPITGTVSVELGDDWQVFGPGTVTRSERSYQISSEHPTIDVSLYAEKQPARLDKEGFTVVHDGSNAEMAELVSRTGLQCFKQMNQRFGKLAPLESAQTVLLKRAGPSFARGNYISLSIQNLGADVHTHQYLCHELAHNWTSYTSAMSHDYWLVESFAEYISAQEIERVYGKEAFNNIVQGWQNRAKGEAFVWRPDADRRASHKVNYGLGPIALMKLQDKLGETDFNELVDWYMANDVTETEALLTKIASLADADTERWFRDLLAGS</sequence>
<dbReference type="AlphaFoldDB" id="A0AA94EFS1"/>
<accession>A0AA94EFS1</accession>
<evidence type="ECO:0008006" key="4">
    <source>
        <dbReference type="Google" id="ProtNLM"/>
    </source>
</evidence>
<dbReference type="InterPro" id="IPR027268">
    <property type="entry name" value="Peptidase_M4/M1_CTD_sf"/>
</dbReference>